<reference evidence="2" key="1">
    <citation type="journal article" date="2019" name="Int. J. Syst. Evol. Microbiol.">
        <title>The Global Catalogue of Microorganisms (GCM) 10K type strain sequencing project: providing services to taxonomists for standard genome sequencing and annotation.</title>
        <authorList>
            <consortium name="The Broad Institute Genomics Platform"/>
            <consortium name="The Broad Institute Genome Sequencing Center for Infectious Disease"/>
            <person name="Wu L."/>
            <person name="Ma J."/>
        </authorList>
    </citation>
    <scope>NUCLEOTIDE SEQUENCE [LARGE SCALE GENOMIC DNA]</scope>
    <source>
        <strain evidence="2">NBRC 101365</strain>
    </source>
</reference>
<dbReference type="EMBL" id="BSPC01000005">
    <property type="protein sequence ID" value="GLS17280.1"/>
    <property type="molecule type" value="Genomic_DNA"/>
</dbReference>
<keyword evidence="2" id="KW-1185">Reference proteome</keyword>
<organism evidence="1 2">
    <name type="scientific">Labrys miyagiensis</name>
    <dbReference type="NCBI Taxonomy" id="346912"/>
    <lineage>
        <taxon>Bacteria</taxon>
        <taxon>Pseudomonadati</taxon>
        <taxon>Pseudomonadota</taxon>
        <taxon>Alphaproteobacteria</taxon>
        <taxon>Hyphomicrobiales</taxon>
        <taxon>Xanthobacteraceae</taxon>
        <taxon>Labrys</taxon>
    </lineage>
</organism>
<dbReference type="Proteomes" id="UP001156882">
    <property type="component" value="Unassembled WGS sequence"/>
</dbReference>
<comment type="caution">
    <text evidence="1">The sequence shown here is derived from an EMBL/GenBank/DDBJ whole genome shotgun (WGS) entry which is preliminary data.</text>
</comment>
<gene>
    <name evidence="1" type="ORF">GCM10007874_02950</name>
</gene>
<proteinExistence type="predicted"/>
<evidence type="ECO:0000313" key="2">
    <source>
        <dbReference type="Proteomes" id="UP001156882"/>
    </source>
</evidence>
<sequence length="128" mass="13101">MKGHSAGRGGVVISDATVITGGGDIIGRDKVDSLSRPQLEELFAAVSKTIGSADPANSAEAMAKLQILKDETAKGRDANDSLVAKLVEGLVDLVPAAASGVVSMFASPILAAFTGPVTKYVVEKIHLK</sequence>
<evidence type="ECO:0000313" key="1">
    <source>
        <dbReference type="EMBL" id="GLS17280.1"/>
    </source>
</evidence>
<protein>
    <submittedName>
        <fullName evidence="1">Uncharacterized protein</fullName>
    </submittedName>
</protein>
<accession>A0ABQ6CBF3</accession>
<dbReference type="RefSeq" id="WP_284310106.1">
    <property type="nucleotide sequence ID" value="NZ_BSPC01000005.1"/>
</dbReference>
<name>A0ABQ6CBF3_9HYPH</name>